<evidence type="ECO:0000313" key="3">
    <source>
        <dbReference type="Proteomes" id="UP000285301"/>
    </source>
</evidence>
<dbReference type="AlphaFoldDB" id="A0A443REP2"/>
<dbReference type="OrthoDB" id="5800476at2759"/>
<accession>A0A443REP2</accession>
<evidence type="ECO:0000313" key="2">
    <source>
        <dbReference type="EMBL" id="RWS13742.1"/>
    </source>
</evidence>
<proteinExistence type="predicted"/>
<keyword evidence="2" id="KW-0418">Kinase</keyword>
<dbReference type="PANTHER" id="PTHR11909">
    <property type="entry name" value="CASEIN KINASE-RELATED"/>
    <property type="match status" value="1"/>
</dbReference>
<name>A0A443REP2_9ACAR</name>
<dbReference type="Proteomes" id="UP000285301">
    <property type="component" value="Unassembled WGS sequence"/>
</dbReference>
<dbReference type="CDD" id="cd14016">
    <property type="entry name" value="STKc_CK1"/>
    <property type="match status" value="1"/>
</dbReference>
<dbReference type="SMART" id="SM00220">
    <property type="entry name" value="S_TKc"/>
    <property type="match status" value="1"/>
</dbReference>
<keyword evidence="3" id="KW-1185">Reference proteome</keyword>
<dbReference type="EMBL" id="NCKU01000894">
    <property type="protein sequence ID" value="RWS13742.1"/>
    <property type="molecule type" value="Genomic_DNA"/>
</dbReference>
<dbReference type="InterPro" id="IPR050235">
    <property type="entry name" value="CK1_Ser-Thr_kinase"/>
</dbReference>
<dbReference type="GO" id="GO:0005524">
    <property type="term" value="F:ATP binding"/>
    <property type="evidence" value="ECO:0007669"/>
    <property type="project" value="InterPro"/>
</dbReference>
<reference evidence="2 3" key="1">
    <citation type="journal article" date="2018" name="Gigascience">
        <title>Genomes of trombidid mites reveal novel predicted allergens and laterally-transferred genes associated with secondary metabolism.</title>
        <authorList>
            <person name="Dong X."/>
            <person name="Chaisiri K."/>
            <person name="Xia D."/>
            <person name="Armstrong S.D."/>
            <person name="Fang Y."/>
            <person name="Donnelly M.J."/>
            <person name="Kadowaki T."/>
            <person name="McGarry J.W."/>
            <person name="Darby A.C."/>
            <person name="Makepeace B.L."/>
        </authorList>
    </citation>
    <scope>NUCLEOTIDE SEQUENCE [LARGE SCALE GENOMIC DNA]</scope>
    <source>
        <strain evidence="2">UoL-WK</strain>
    </source>
</reference>
<feature type="domain" description="Protein kinase" evidence="1">
    <location>
        <begin position="10"/>
        <end position="284"/>
    </location>
</feature>
<dbReference type="PROSITE" id="PS50011">
    <property type="entry name" value="PROTEIN_KINASE_DOM"/>
    <property type="match status" value="1"/>
</dbReference>
<dbReference type="GO" id="GO:0004672">
    <property type="term" value="F:protein kinase activity"/>
    <property type="evidence" value="ECO:0007669"/>
    <property type="project" value="InterPro"/>
</dbReference>
<organism evidence="2 3">
    <name type="scientific">Dinothrombium tinctorium</name>
    <dbReference type="NCBI Taxonomy" id="1965070"/>
    <lineage>
        <taxon>Eukaryota</taxon>
        <taxon>Metazoa</taxon>
        <taxon>Ecdysozoa</taxon>
        <taxon>Arthropoda</taxon>
        <taxon>Chelicerata</taxon>
        <taxon>Arachnida</taxon>
        <taxon>Acari</taxon>
        <taxon>Acariformes</taxon>
        <taxon>Trombidiformes</taxon>
        <taxon>Prostigmata</taxon>
        <taxon>Anystina</taxon>
        <taxon>Parasitengona</taxon>
        <taxon>Trombidioidea</taxon>
        <taxon>Trombidiidae</taxon>
        <taxon>Dinothrombium</taxon>
    </lineage>
</organism>
<dbReference type="SUPFAM" id="SSF56112">
    <property type="entry name" value="Protein kinase-like (PK-like)"/>
    <property type="match status" value="1"/>
</dbReference>
<dbReference type="Pfam" id="PF00069">
    <property type="entry name" value="Pkinase"/>
    <property type="match status" value="1"/>
</dbReference>
<sequence length="315" mass="37387">MNRHLIGGRYEVGKKIAAGSFGVIRLGKCTDNNEKVIIKLEHKNIKEPTLHLEYRFYKLIGDTNYAPKMFYFGHCSIYNALIIELLGANLLECLELCAGKFSEKTVLQIALKMLDAIEFLHSKRIIHRDLKPENWLLERKTCERSDNLRLSDFGLAKEYIDITTKQHIAFRSDKAIMGNALYLSINAHKHLEQSRRDDLEAIGYILMHFLRSDLPWKITTFNVEDKYEQIGNEKEKTSLEKLCDGFAEEFVEYLHYVRELEFFEKPNYDMLREKFVNLFNEKYFGADREYDWQIEMRRIDERIQKNEKIELSYRE</sequence>
<evidence type="ECO:0000259" key="1">
    <source>
        <dbReference type="PROSITE" id="PS50011"/>
    </source>
</evidence>
<keyword evidence="2" id="KW-0808">Transferase</keyword>
<dbReference type="InterPro" id="IPR000719">
    <property type="entry name" value="Prot_kinase_dom"/>
</dbReference>
<gene>
    <name evidence="2" type="ORF">B4U79_07068</name>
</gene>
<dbReference type="Gene3D" id="1.10.510.10">
    <property type="entry name" value="Transferase(Phosphotransferase) domain 1"/>
    <property type="match status" value="1"/>
</dbReference>
<dbReference type="STRING" id="1965070.A0A443REP2"/>
<dbReference type="InterPro" id="IPR011009">
    <property type="entry name" value="Kinase-like_dom_sf"/>
</dbReference>
<protein>
    <submittedName>
        <fullName evidence="2">Casein kinase I isoform gamma-3-like protein</fullName>
    </submittedName>
</protein>
<comment type="caution">
    <text evidence="2">The sequence shown here is derived from an EMBL/GenBank/DDBJ whole genome shotgun (WGS) entry which is preliminary data.</text>
</comment>